<evidence type="ECO:0000256" key="1">
    <source>
        <dbReference type="SAM" id="MobiDB-lite"/>
    </source>
</evidence>
<gene>
    <name evidence="3" type="ORF">SAMN05444158_4325</name>
</gene>
<dbReference type="InterPro" id="IPR014862">
    <property type="entry name" value="TrwC"/>
</dbReference>
<evidence type="ECO:0000313" key="3">
    <source>
        <dbReference type="EMBL" id="SDT08620.1"/>
    </source>
</evidence>
<dbReference type="RefSeq" id="WP_146688728.1">
    <property type="nucleotide sequence ID" value="NZ_LT629750.1"/>
</dbReference>
<feature type="region of interest" description="Disordered" evidence="1">
    <location>
        <begin position="313"/>
        <end position="342"/>
    </location>
</feature>
<dbReference type="AlphaFoldDB" id="A0A1H1XHG0"/>
<accession>A0A1H1XHG0</accession>
<dbReference type="NCBIfam" id="NF041492">
    <property type="entry name" value="MobF"/>
    <property type="match status" value="1"/>
</dbReference>
<keyword evidence="4" id="KW-1185">Reference proteome</keyword>
<evidence type="ECO:0000259" key="2">
    <source>
        <dbReference type="Pfam" id="PF08751"/>
    </source>
</evidence>
<protein>
    <submittedName>
        <fullName evidence="3">Conjugative relaxase domain-containing protein, TrwC/TraI family</fullName>
    </submittedName>
</protein>
<dbReference type="Pfam" id="PF08751">
    <property type="entry name" value="TrwC"/>
    <property type="match status" value="1"/>
</dbReference>
<sequence length="379" mass="41443">MVTSISARGSAAAALGYYDHLQRDNYYSHGGEPPGRWAGRCAERLSLTGPVTHAEFEAALQGLDPKTGERLVQIGGRGREHSAGWDMTFSAPKSVSVLWALSEKPERVAIEQAHQSAVLAATKQLEETAGWARRGRGGSVRERTAGLLMAQFDHHTSRESDPQLHTHSFIFNLAPRRDASWGAIVSRELYKAQKQAGQTYRQALAGELERQGIRLERQDNGFRVAAIPRHVDRAFSKRRQAIEEAARTHGYNTPKGMELAALRTRRPKRDAKLSDLVKHWQAEANTLGFELGQSHRQFQNGVAAAGRSLSSVSGKRFGSASPIPSSSSQMPVNTAAAGAAQSPAAQLGSLLGQAIQALDQPARMSAVRIKLRYQEQERE</sequence>
<proteinExistence type="predicted"/>
<dbReference type="InterPro" id="IPR014059">
    <property type="entry name" value="TraI/TrwC_relax"/>
</dbReference>
<feature type="domain" description="TrwC relaxase" evidence="2">
    <location>
        <begin position="13"/>
        <end position="286"/>
    </location>
</feature>
<name>A0A1H1XHG0_9BRAD</name>
<dbReference type="EMBL" id="LT629750">
    <property type="protein sequence ID" value="SDT08620.1"/>
    <property type="molecule type" value="Genomic_DNA"/>
</dbReference>
<evidence type="ECO:0000313" key="4">
    <source>
        <dbReference type="Proteomes" id="UP000243904"/>
    </source>
</evidence>
<dbReference type="SUPFAM" id="SSF55464">
    <property type="entry name" value="Origin of replication-binding domain, RBD-like"/>
    <property type="match status" value="1"/>
</dbReference>
<dbReference type="Proteomes" id="UP000243904">
    <property type="component" value="Chromosome I"/>
</dbReference>
<dbReference type="NCBIfam" id="TIGR02686">
    <property type="entry name" value="relax_trwC"/>
    <property type="match status" value="1"/>
</dbReference>
<feature type="compositionally biased region" description="Low complexity" evidence="1">
    <location>
        <begin position="319"/>
        <end position="328"/>
    </location>
</feature>
<reference evidence="4" key="1">
    <citation type="submission" date="2016-10" db="EMBL/GenBank/DDBJ databases">
        <authorList>
            <person name="Varghese N."/>
            <person name="Submissions S."/>
        </authorList>
    </citation>
    <scope>NUCLEOTIDE SEQUENCE [LARGE SCALE GENOMIC DNA]</scope>
    <source>
        <strain evidence="4">GAS369</strain>
    </source>
</reference>
<organism evidence="3 4">
    <name type="scientific">Bradyrhizobium canariense</name>
    <dbReference type="NCBI Taxonomy" id="255045"/>
    <lineage>
        <taxon>Bacteria</taxon>
        <taxon>Pseudomonadati</taxon>
        <taxon>Pseudomonadota</taxon>
        <taxon>Alphaproteobacteria</taxon>
        <taxon>Hyphomicrobiales</taxon>
        <taxon>Nitrobacteraceae</taxon>
        <taxon>Bradyrhizobium</taxon>
    </lineage>
</organism>